<organism evidence="1">
    <name type="scientific">Rhizophora mucronata</name>
    <name type="common">Asiatic mangrove</name>
    <dbReference type="NCBI Taxonomy" id="61149"/>
    <lineage>
        <taxon>Eukaryota</taxon>
        <taxon>Viridiplantae</taxon>
        <taxon>Streptophyta</taxon>
        <taxon>Embryophyta</taxon>
        <taxon>Tracheophyta</taxon>
        <taxon>Spermatophyta</taxon>
        <taxon>Magnoliopsida</taxon>
        <taxon>eudicotyledons</taxon>
        <taxon>Gunneridae</taxon>
        <taxon>Pentapetalae</taxon>
        <taxon>rosids</taxon>
        <taxon>fabids</taxon>
        <taxon>Malpighiales</taxon>
        <taxon>Rhizophoraceae</taxon>
        <taxon>Rhizophora</taxon>
    </lineage>
</organism>
<accession>A0A2P2P9H9</accession>
<reference evidence="1" key="1">
    <citation type="submission" date="2018-02" db="EMBL/GenBank/DDBJ databases">
        <title>Rhizophora mucronata_Transcriptome.</title>
        <authorList>
            <person name="Meera S.P."/>
            <person name="Sreeshan A."/>
            <person name="Augustine A."/>
        </authorList>
    </citation>
    <scope>NUCLEOTIDE SEQUENCE</scope>
    <source>
        <tissue evidence="1">Leaf</tissue>
    </source>
</reference>
<dbReference type="EMBL" id="GGEC01070944">
    <property type="protein sequence ID" value="MBX51428.1"/>
    <property type="molecule type" value="Transcribed_RNA"/>
</dbReference>
<sequence length="32" mass="3963">MIWMDCFFPVIDRSVSILRLERELIQVSFRDF</sequence>
<evidence type="ECO:0000313" key="1">
    <source>
        <dbReference type="EMBL" id="MBX51428.1"/>
    </source>
</evidence>
<protein>
    <submittedName>
        <fullName evidence="1">Uncharacterized protein</fullName>
    </submittedName>
</protein>
<name>A0A2P2P9H9_RHIMU</name>
<proteinExistence type="predicted"/>
<dbReference type="AlphaFoldDB" id="A0A2P2P9H9"/>